<feature type="region of interest" description="Disordered" evidence="1">
    <location>
        <begin position="675"/>
        <end position="697"/>
    </location>
</feature>
<feature type="compositionally biased region" description="Low complexity" evidence="1">
    <location>
        <begin position="569"/>
        <end position="580"/>
    </location>
</feature>
<sequence>MAFFYDSEGEGDVGLPIILEPDVEETSSLPLYRLTLRDPFHDRNGMAASPSPSRSPTSSPATVDSRKGLQVPTHPIPSMQEAFAESMLEVASGATPPQPDNTNQDAAARRKYLLDQDIDEETHAARWKRRPGQQYHELWKLMAQISFGIYLLLNGIAKDEDQVMSILQGHVDEVDEFIEATLEDFDLAQSDINERLKFLKLPLENIGIFDAMLEDRNFRCQIVNGNERIEHVITRTAAAMNDALKDVQQGVDACKEFTIYLAQEQDEALWKKDRADMQKVFIAMKGNVDGWYKAYVSLQTKGNHLAAALVQLGTIVAEMDRRAGQVSRKQRFSMSPPPGSPPSQAARHSRISSSPPPSAGPHSRNPSSPPFSASRHSRGPAAEMRQSMARELPSDPSPITPAIRAALPAFQLVSERERTPEPAELEAELESEPESELEPEPDFLLLKPHTYSPIPSPKPPGTPKPPSPSLQQAPLELPPRKDVPKPEVTKRSSLRQRFSLKRKEQPLEISVKPPQEPQQENYWGPRQQVKTVSKPPPHELEAPVNPPPSRGLDSAYCSDYEKPSPQNVPLPTSSIPTPSSVHFPQPPSSSTPNFHQPPQSTSLPTPTSTHFASPRIPPRAPNRTDPPPSIITRDFVPSPRSDRQFFRPVNASPNSPLQRPWTAAPSNIMHIHSNSSSSNLRYGHTHTPSQLANRNGAPSAMGMSVMSDMTTVTEGGRKVKKKRSAFGWLKKAFSLSEEEKAAFEERRRMADDEYHRGYHQSNQQQKWLDGKRIR</sequence>
<protein>
    <submittedName>
        <fullName evidence="2">Uncharacterized protein</fullName>
    </submittedName>
</protein>
<feature type="compositionally biased region" description="Low complexity" evidence="1">
    <location>
        <begin position="47"/>
        <end position="62"/>
    </location>
</feature>
<feature type="compositionally biased region" description="Pro residues" evidence="1">
    <location>
        <begin position="615"/>
        <end position="629"/>
    </location>
</feature>
<name>A0A9P7YMY9_9HELO</name>
<feature type="compositionally biased region" description="Low complexity" evidence="1">
    <location>
        <begin position="596"/>
        <end position="609"/>
    </location>
</feature>
<accession>A0A9P7YMY9</accession>
<dbReference type="EMBL" id="MU251407">
    <property type="protein sequence ID" value="KAG9236426.1"/>
    <property type="molecule type" value="Genomic_DNA"/>
</dbReference>
<evidence type="ECO:0000313" key="2">
    <source>
        <dbReference type="EMBL" id="KAG9236426.1"/>
    </source>
</evidence>
<comment type="caution">
    <text evidence="2">The sequence shown here is derived from an EMBL/GenBank/DDBJ whole genome shotgun (WGS) entry which is preliminary data.</text>
</comment>
<gene>
    <name evidence="2" type="ORF">BJ875DRAFT_482251</name>
</gene>
<reference evidence="2" key="1">
    <citation type="journal article" date="2021" name="IMA Fungus">
        <title>Genomic characterization of three marine fungi, including Emericellopsis atlantica sp. nov. with signatures of a generalist lifestyle and marine biomass degradation.</title>
        <authorList>
            <person name="Hagestad O.C."/>
            <person name="Hou L."/>
            <person name="Andersen J.H."/>
            <person name="Hansen E.H."/>
            <person name="Altermark B."/>
            <person name="Li C."/>
            <person name="Kuhnert E."/>
            <person name="Cox R.J."/>
            <person name="Crous P.W."/>
            <person name="Spatafora J.W."/>
            <person name="Lail K."/>
            <person name="Amirebrahimi M."/>
            <person name="Lipzen A."/>
            <person name="Pangilinan J."/>
            <person name="Andreopoulos W."/>
            <person name="Hayes R.D."/>
            <person name="Ng V."/>
            <person name="Grigoriev I.V."/>
            <person name="Jackson S.A."/>
            <person name="Sutton T.D.S."/>
            <person name="Dobson A.D.W."/>
            <person name="Rama T."/>
        </authorList>
    </citation>
    <scope>NUCLEOTIDE SEQUENCE</scope>
    <source>
        <strain evidence="2">TRa018bII</strain>
    </source>
</reference>
<feature type="compositionally biased region" description="Basic and acidic residues" evidence="1">
    <location>
        <begin position="478"/>
        <end position="490"/>
    </location>
</feature>
<dbReference type="Proteomes" id="UP000824998">
    <property type="component" value="Unassembled WGS sequence"/>
</dbReference>
<feature type="region of interest" description="Disordered" evidence="1">
    <location>
        <begin position="42"/>
        <end position="74"/>
    </location>
</feature>
<feature type="region of interest" description="Disordered" evidence="1">
    <location>
        <begin position="752"/>
        <end position="774"/>
    </location>
</feature>
<organism evidence="2 3">
    <name type="scientific">Amylocarpus encephaloides</name>
    <dbReference type="NCBI Taxonomy" id="45428"/>
    <lineage>
        <taxon>Eukaryota</taxon>
        <taxon>Fungi</taxon>
        <taxon>Dikarya</taxon>
        <taxon>Ascomycota</taxon>
        <taxon>Pezizomycotina</taxon>
        <taxon>Leotiomycetes</taxon>
        <taxon>Helotiales</taxon>
        <taxon>Helotiales incertae sedis</taxon>
        <taxon>Amylocarpus</taxon>
    </lineage>
</organism>
<feature type="region of interest" description="Disordered" evidence="1">
    <location>
        <begin position="322"/>
        <end position="658"/>
    </location>
</feature>
<proteinExistence type="predicted"/>
<feature type="compositionally biased region" description="Acidic residues" evidence="1">
    <location>
        <begin position="423"/>
        <end position="441"/>
    </location>
</feature>
<feature type="compositionally biased region" description="Pro residues" evidence="1">
    <location>
        <begin position="454"/>
        <end position="468"/>
    </location>
</feature>
<evidence type="ECO:0000313" key="3">
    <source>
        <dbReference type="Proteomes" id="UP000824998"/>
    </source>
</evidence>
<keyword evidence="3" id="KW-1185">Reference proteome</keyword>
<dbReference type="AlphaFoldDB" id="A0A9P7YMY9"/>
<evidence type="ECO:0000256" key="1">
    <source>
        <dbReference type="SAM" id="MobiDB-lite"/>
    </source>
</evidence>
<dbReference type="OrthoDB" id="5389734at2759"/>